<name>A0A1Z1W584_9ACTN</name>
<sequence>MTDDPDDGPVRPVTSGLPLHTGRDGQAYLGCDTVAGLLRAIAHTRRPSIP</sequence>
<dbReference type="KEGG" id="salf:SMD44_00962"/>
<dbReference type="RefSeq" id="WP_159399517.1">
    <property type="nucleotide sequence ID" value="NZ_CP021748.1"/>
</dbReference>
<proteinExistence type="predicted"/>
<dbReference type="Proteomes" id="UP000195880">
    <property type="component" value="Chromosome"/>
</dbReference>
<protein>
    <submittedName>
        <fullName evidence="2">Uncharacterized protein</fullName>
    </submittedName>
</protein>
<organism evidence="2 3">
    <name type="scientific">Streptomyces alboflavus</name>
    <dbReference type="NCBI Taxonomy" id="67267"/>
    <lineage>
        <taxon>Bacteria</taxon>
        <taxon>Bacillati</taxon>
        <taxon>Actinomycetota</taxon>
        <taxon>Actinomycetes</taxon>
        <taxon>Kitasatosporales</taxon>
        <taxon>Streptomycetaceae</taxon>
        <taxon>Streptomyces</taxon>
    </lineage>
</organism>
<evidence type="ECO:0000256" key="1">
    <source>
        <dbReference type="SAM" id="MobiDB-lite"/>
    </source>
</evidence>
<reference evidence="2 3" key="1">
    <citation type="submission" date="2017-05" db="EMBL/GenBank/DDBJ databases">
        <title>Streptomyces alboflavus Genome sequencing and assembly.</title>
        <authorList>
            <person name="Wang Y."/>
            <person name="Du B."/>
            <person name="Ding Y."/>
            <person name="Liu H."/>
            <person name="Hou Q."/>
            <person name="Liu K."/>
            <person name="Wang C."/>
            <person name="Yao L."/>
        </authorList>
    </citation>
    <scope>NUCLEOTIDE SEQUENCE [LARGE SCALE GENOMIC DNA]</scope>
    <source>
        <strain evidence="2 3">MDJK44</strain>
    </source>
</reference>
<dbReference type="AlphaFoldDB" id="A0A1Z1W584"/>
<feature type="region of interest" description="Disordered" evidence="1">
    <location>
        <begin position="1"/>
        <end position="24"/>
    </location>
</feature>
<evidence type="ECO:0000313" key="2">
    <source>
        <dbReference type="EMBL" id="ARX81564.1"/>
    </source>
</evidence>
<keyword evidence="3" id="KW-1185">Reference proteome</keyword>
<evidence type="ECO:0000313" key="3">
    <source>
        <dbReference type="Proteomes" id="UP000195880"/>
    </source>
</evidence>
<accession>A0A1Z1W584</accession>
<dbReference type="EMBL" id="CP021748">
    <property type="protein sequence ID" value="ARX81564.1"/>
    <property type="molecule type" value="Genomic_DNA"/>
</dbReference>
<gene>
    <name evidence="2" type="ORF">SMD44_00962</name>
</gene>
<dbReference type="OrthoDB" id="4283050at2"/>